<sequence>MIVSLQKRLTLIPCWNRYPVAVGSTQDLFLCCLDTDDTNLVAHALTKKASMSAQAAINGQKHAMTLPAEVEANVGKQDLDGSQSAADCAKKTRHEYQGQSEALPKRRQRGD</sequence>
<dbReference type="Proteomes" id="UP000076154">
    <property type="component" value="Unassembled WGS sequence"/>
</dbReference>
<dbReference type="InParanoid" id="A0A369J7G0"/>
<comment type="caution">
    <text evidence="2">The sequence shown here is derived from an EMBL/GenBank/DDBJ whole genome shotgun (WGS) entry which is preliminary data.</text>
</comment>
<dbReference type="AlphaFoldDB" id="A0A369J7G0"/>
<keyword evidence="3" id="KW-1185">Reference proteome</keyword>
<organism evidence="2 3">
    <name type="scientific">Hypsizygus marmoreus</name>
    <name type="common">White beech mushroom</name>
    <name type="synonym">Agaricus marmoreus</name>
    <dbReference type="NCBI Taxonomy" id="39966"/>
    <lineage>
        <taxon>Eukaryota</taxon>
        <taxon>Fungi</taxon>
        <taxon>Dikarya</taxon>
        <taxon>Basidiomycota</taxon>
        <taxon>Agaricomycotina</taxon>
        <taxon>Agaricomycetes</taxon>
        <taxon>Agaricomycetidae</taxon>
        <taxon>Agaricales</taxon>
        <taxon>Tricholomatineae</taxon>
        <taxon>Lyophyllaceae</taxon>
        <taxon>Hypsizygus</taxon>
    </lineage>
</organism>
<feature type="region of interest" description="Disordered" evidence="1">
    <location>
        <begin position="75"/>
        <end position="111"/>
    </location>
</feature>
<gene>
    <name evidence="2" type="ORF">Hypma_002702</name>
</gene>
<name>A0A369J7G0_HYPMA</name>
<evidence type="ECO:0000256" key="1">
    <source>
        <dbReference type="SAM" id="MobiDB-lite"/>
    </source>
</evidence>
<proteinExistence type="predicted"/>
<accession>A0A369J7G0</accession>
<evidence type="ECO:0000313" key="2">
    <source>
        <dbReference type="EMBL" id="RDB16537.1"/>
    </source>
</evidence>
<reference evidence="2" key="1">
    <citation type="submission" date="2018-04" db="EMBL/GenBank/DDBJ databases">
        <title>Whole genome sequencing of Hypsizygus marmoreus.</title>
        <authorList>
            <person name="Choi I.-G."/>
            <person name="Min B."/>
            <person name="Kim J.-G."/>
            <person name="Kim S."/>
            <person name="Oh Y.-L."/>
            <person name="Kong W.-S."/>
            <person name="Park H."/>
            <person name="Jeong J."/>
            <person name="Song E.-S."/>
        </authorList>
    </citation>
    <scope>NUCLEOTIDE SEQUENCE [LARGE SCALE GENOMIC DNA]</scope>
    <source>
        <strain evidence="2">51987-8</strain>
    </source>
</reference>
<evidence type="ECO:0000313" key="3">
    <source>
        <dbReference type="Proteomes" id="UP000076154"/>
    </source>
</evidence>
<dbReference type="EMBL" id="LUEZ02000124">
    <property type="protein sequence ID" value="RDB16537.1"/>
    <property type="molecule type" value="Genomic_DNA"/>
</dbReference>
<protein>
    <submittedName>
        <fullName evidence="2">Uncharacterized protein</fullName>
    </submittedName>
</protein>